<dbReference type="EMBL" id="AK074508">
    <property type="protein sequence ID" value="BAC11031.1"/>
    <property type="molecule type" value="mRNA"/>
</dbReference>
<dbReference type="CDD" id="cd16077">
    <property type="entry name" value="TSP-5cc"/>
    <property type="match status" value="1"/>
</dbReference>
<dbReference type="InterPro" id="IPR039081">
    <property type="entry name" value="TSP-5_CC"/>
</dbReference>
<proteinExistence type="evidence at transcript level"/>
<dbReference type="SUPFAM" id="SSF58006">
    <property type="entry name" value="Assembly domain of cartilage oligomeric matrix protein"/>
    <property type="match status" value="1"/>
</dbReference>
<feature type="coiled-coil region" evidence="1">
    <location>
        <begin position="35"/>
        <end position="65"/>
    </location>
</feature>
<dbReference type="InterPro" id="IPR024665">
    <property type="entry name" value="TSP/COMP_CC"/>
</dbReference>
<accession>Q8N2R4</accession>
<evidence type="ECO:0000313" key="5">
    <source>
        <dbReference type="EMBL" id="BAC11031.1"/>
    </source>
</evidence>
<protein>
    <submittedName>
        <fullName evidence="5">cDNA FLJ90027 fis, clone HEMBA1001228, highly similar to Human germline oligomeric matrix protein (COMP) mRNA</fullName>
    </submittedName>
</protein>
<dbReference type="Gene3D" id="1.20.5.10">
    <property type="match status" value="1"/>
</dbReference>
<organism evidence="5">
    <name type="scientific">Homo sapiens</name>
    <name type="common">Human</name>
    <dbReference type="NCBI Taxonomy" id="9606"/>
    <lineage>
        <taxon>Eukaryota</taxon>
        <taxon>Metazoa</taxon>
        <taxon>Chordata</taxon>
        <taxon>Craniata</taxon>
        <taxon>Vertebrata</taxon>
        <taxon>Euteleostomi</taxon>
        <taxon>Mammalia</taxon>
        <taxon>Eutheria</taxon>
        <taxon>Euarchontoglires</taxon>
        <taxon>Primates</taxon>
        <taxon>Haplorrhini</taxon>
        <taxon>Catarrhini</taxon>
        <taxon>Hominidae</taxon>
        <taxon>Homo</taxon>
    </lineage>
</organism>
<keyword evidence="1" id="KW-0175">Coiled coil</keyword>
<feature type="domain" description="Thrombospondin/cartilage oligomeric matrix protein coiled-coil" evidence="4">
    <location>
        <begin position="33"/>
        <end position="73"/>
    </location>
</feature>
<reference evidence="5" key="1">
    <citation type="submission" date="2002-03" db="EMBL/GenBank/DDBJ databases">
        <title>NEDO human cDNA sequencing project.</title>
        <authorList>
            <person name="Isogai T."/>
            <person name="Ota T."/>
            <person name="Nishikawa T."/>
            <person name="Hayashi K."/>
            <person name="Otsuki T."/>
            <person name="Sugiyama T."/>
            <person name="Suzuki Y."/>
            <person name="Nagai K."/>
            <person name="Sugano S."/>
            <person name="Ishii S."/>
            <person name="Kawai-Hio Y."/>
            <person name="Saito K."/>
            <person name="Yamamoto J."/>
            <person name="Wakamatsu A."/>
            <person name="Nakamura Y."/>
            <person name="Kojima S."/>
            <person name="Nagahari K."/>
            <person name="Masuho Y."/>
            <person name="Ono T."/>
            <person name="Okano K."/>
            <person name="Yoshikawa Y."/>
            <person name="Aotsuka S."/>
            <person name="Sasaki N."/>
            <person name="Hattori A."/>
            <person name="Okumura K."/>
            <person name="Iwayanagi T."/>
            <person name="Ninomiya K."/>
        </authorList>
    </citation>
    <scope>NUCLEOTIDE SEQUENCE</scope>
    <source>
        <tissue evidence="5">Whole embryo</tissue>
    </source>
</reference>
<feature type="region of interest" description="Disordered" evidence="2">
    <location>
        <begin position="104"/>
        <end position="130"/>
    </location>
</feature>
<keyword evidence="3" id="KW-0732">Signal</keyword>
<dbReference type="AlphaFoldDB" id="Q8N2R4"/>
<feature type="signal peptide" evidence="3">
    <location>
        <begin position="1"/>
        <end position="22"/>
    </location>
</feature>
<evidence type="ECO:0000256" key="2">
    <source>
        <dbReference type="SAM" id="MobiDB-lite"/>
    </source>
</evidence>
<evidence type="ECO:0000256" key="3">
    <source>
        <dbReference type="SAM" id="SignalP"/>
    </source>
</evidence>
<dbReference type="Pfam" id="PF11598">
    <property type="entry name" value="COMP"/>
    <property type="match status" value="1"/>
</dbReference>
<dbReference type="InterPro" id="IPR046970">
    <property type="entry name" value="TSP/COMP_CC_sf"/>
</dbReference>
<evidence type="ECO:0000259" key="4">
    <source>
        <dbReference type="Pfam" id="PF11598"/>
    </source>
</evidence>
<dbReference type="PeptideAtlas" id="Q8N2R4"/>
<evidence type="ECO:0000256" key="1">
    <source>
        <dbReference type="SAM" id="Coils"/>
    </source>
</evidence>
<sequence length="130" mass="13832">MVPDTACVLLLTLAALGASGQGQSPLGSDLGPQMLRELQETNAALQDVRELLRQQVREITFLKNTVMECDACGMQQSVRTGLPSVRPLLHCAPGVPLRGLPAGVQRPHPPGRGAGFRQGQQAGLHGHQRV</sequence>
<dbReference type="FunFam" id="1.20.5.10:FF:000001">
    <property type="entry name" value="thrombospondin-3 isoform X2"/>
    <property type="match status" value="1"/>
</dbReference>
<feature type="chain" id="PRO_5004311168" evidence="3">
    <location>
        <begin position="23"/>
        <end position="130"/>
    </location>
</feature>
<name>Q8N2R4_HUMAN</name>